<dbReference type="AlphaFoldDB" id="A0AAV1L6Q7"/>
<dbReference type="PROSITE" id="PS50878">
    <property type="entry name" value="RT_POL"/>
    <property type="match status" value="1"/>
</dbReference>
<reference evidence="2 3" key="1">
    <citation type="submission" date="2023-11" db="EMBL/GenBank/DDBJ databases">
        <authorList>
            <person name="Hedman E."/>
            <person name="Englund M."/>
            <person name="Stromberg M."/>
            <person name="Nyberg Akerstrom W."/>
            <person name="Nylinder S."/>
            <person name="Jareborg N."/>
            <person name="Kallberg Y."/>
            <person name="Kronander E."/>
        </authorList>
    </citation>
    <scope>NUCLEOTIDE SEQUENCE [LARGE SCALE GENOMIC DNA]</scope>
</reference>
<evidence type="ECO:0000313" key="3">
    <source>
        <dbReference type="Proteomes" id="UP001314205"/>
    </source>
</evidence>
<dbReference type="InterPro" id="IPR043502">
    <property type="entry name" value="DNA/RNA_pol_sf"/>
</dbReference>
<name>A0AAV1L6Q7_9NEOP</name>
<dbReference type="CDD" id="cd01650">
    <property type="entry name" value="RT_nLTR_like"/>
    <property type="match status" value="1"/>
</dbReference>
<accession>A0AAV1L6Q7</accession>
<comment type="caution">
    <text evidence="2">The sequence shown here is derived from an EMBL/GenBank/DDBJ whole genome shotgun (WGS) entry which is preliminary data.</text>
</comment>
<gene>
    <name evidence="2" type="ORF">PARMNEM_LOCUS11274</name>
</gene>
<keyword evidence="3" id="KW-1185">Reference proteome</keyword>
<protein>
    <recommendedName>
        <fullName evidence="1">Reverse transcriptase domain-containing protein</fullName>
    </recommendedName>
</protein>
<dbReference type="Pfam" id="PF00078">
    <property type="entry name" value="RVT_1"/>
    <property type="match status" value="1"/>
</dbReference>
<dbReference type="PANTHER" id="PTHR33332">
    <property type="entry name" value="REVERSE TRANSCRIPTASE DOMAIN-CONTAINING PROTEIN"/>
    <property type="match status" value="1"/>
</dbReference>
<feature type="domain" description="Reverse transcriptase" evidence="1">
    <location>
        <begin position="1"/>
        <end position="207"/>
    </location>
</feature>
<proteinExistence type="predicted"/>
<dbReference type="InterPro" id="IPR000477">
    <property type="entry name" value="RT_dom"/>
</dbReference>
<dbReference type="SUPFAM" id="SSF56672">
    <property type="entry name" value="DNA/RNA polymerases"/>
    <property type="match status" value="1"/>
</dbReference>
<dbReference type="EMBL" id="CAVLGL010000086">
    <property type="protein sequence ID" value="CAK1590978.1"/>
    <property type="molecule type" value="Genomic_DNA"/>
</dbReference>
<dbReference type="Proteomes" id="UP001314205">
    <property type="component" value="Unassembled WGS sequence"/>
</dbReference>
<evidence type="ECO:0000313" key="2">
    <source>
        <dbReference type="EMBL" id="CAK1590978.1"/>
    </source>
</evidence>
<sequence>MSNHNLLNSFQSGFRSGHSTTTALVRITDDIRLGMDNQQVTVLTLLDFSKAFNTVDFDVLLAVLSSLNISPKVIGWFHSYLRGRRQRVQIQDTFYDWSVVKAGVPQGGVLSPLLFSIFINSICSDITSLYHKYADDLQIYFQCKIAALPNTIRLINEDLIRIYHWCNSFGLKVNQLKTQAIIIGSSKLISRLTFSLLPPVIFEGTLIPYSDKVKNLGIMFDRTLSWGPQVSEVSRRMFAAVGSLRRLRNFLPIPTKVALAQSLLLPILDYADTCYLDLTVDQLNKLERLQNYCIKFIFGLRKYDHISEFRHKLKWLPIRFRRNTHILHLLYCILFNPTTPSYLKDRFIYLSSLHSLPLRSQNNLLSTPRHSSSFYSNSFTVTAIRLWNSLPLHIKECKSLPIFKNKLKLYYLSS</sequence>
<organism evidence="2 3">
    <name type="scientific">Parnassius mnemosyne</name>
    <name type="common">clouded apollo</name>
    <dbReference type="NCBI Taxonomy" id="213953"/>
    <lineage>
        <taxon>Eukaryota</taxon>
        <taxon>Metazoa</taxon>
        <taxon>Ecdysozoa</taxon>
        <taxon>Arthropoda</taxon>
        <taxon>Hexapoda</taxon>
        <taxon>Insecta</taxon>
        <taxon>Pterygota</taxon>
        <taxon>Neoptera</taxon>
        <taxon>Endopterygota</taxon>
        <taxon>Lepidoptera</taxon>
        <taxon>Glossata</taxon>
        <taxon>Ditrysia</taxon>
        <taxon>Papilionoidea</taxon>
        <taxon>Papilionidae</taxon>
        <taxon>Parnassiinae</taxon>
        <taxon>Parnassini</taxon>
        <taxon>Parnassius</taxon>
        <taxon>Driopa</taxon>
    </lineage>
</organism>
<dbReference type="GO" id="GO:0071897">
    <property type="term" value="P:DNA biosynthetic process"/>
    <property type="evidence" value="ECO:0007669"/>
    <property type="project" value="UniProtKB-ARBA"/>
</dbReference>
<evidence type="ECO:0000259" key="1">
    <source>
        <dbReference type="PROSITE" id="PS50878"/>
    </source>
</evidence>